<comment type="caution">
    <text evidence="1">The sequence shown here is derived from an EMBL/GenBank/DDBJ whole genome shotgun (WGS) entry which is preliminary data.</text>
</comment>
<keyword evidence="2" id="KW-1185">Reference proteome</keyword>
<dbReference type="RefSeq" id="WP_117612676.1">
    <property type="nucleotide sequence ID" value="NZ_QSVQ01000001.1"/>
</dbReference>
<name>A0A3E5GW80_9FIRM</name>
<evidence type="ECO:0000313" key="1">
    <source>
        <dbReference type="EMBL" id="RGO54834.1"/>
    </source>
</evidence>
<dbReference type="Proteomes" id="UP000261055">
    <property type="component" value="Unassembled WGS sequence"/>
</dbReference>
<reference evidence="1 2" key="1">
    <citation type="submission" date="2018-08" db="EMBL/GenBank/DDBJ databases">
        <title>A genome reference for cultivated species of the human gut microbiota.</title>
        <authorList>
            <person name="Zou Y."/>
            <person name="Xue W."/>
            <person name="Luo G."/>
        </authorList>
    </citation>
    <scope>NUCLEOTIDE SEQUENCE [LARGE SCALE GENOMIC DNA]</scope>
    <source>
        <strain evidence="1 2">OM02-12</strain>
    </source>
</reference>
<proteinExistence type="predicted"/>
<organism evidence="1 2">
    <name type="scientific">Dorea formicigenerans</name>
    <dbReference type="NCBI Taxonomy" id="39486"/>
    <lineage>
        <taxon>Bacteria</taxon>
        <taxon>Bacillati</taxon>
        <taxon>Bacillota</taxon>
        <taxon>Clostridia</taxon>
        <taxon>Lachnospirales</taxon>
        <taxon>Lachnospiraceae</taxon>
        <taxon>Dorea</taxon>
    </lineage>
</organism>
<dbReference type="Gene3D" id="2.60.60.30">
    <property type="entry name" value="sav2460 like domains"/>
    <property type="match status" value="1"/>
</dbReference>
<sequence length="682" mass="80004">MKEIYKEYLFEKHILVSDGETEEKHVFETLFAMAHFFGVKITKGRELVHCGMVKELSKRFGENVPEPFYRGFPQSVRDLSTEELLFDQLIHYFNTYGLGNFDEPGHSVFEKDFERAAFQEDTEVQEFVIQTEEAAEDTIRIIAKDLLLGSRPLNERQYALVLAFACDYMDDIPVIASKNTLVRLLLDTRKLSFAESLNLSDVMKIVDELNYRYYHNDNPKKLNFKNQDRKFLTALLDRMFRGDRCDICICYEKKKLWNGFLHHIHYQPKNAEAEIFVRAMREKGNESVYSEFEKFMQEDRCREAAKLLQKKKGTSVLLRNMDYIISRMDREDEQTFLSEFPEDCSTLILLQLLFRYEGEQRKDGRIFKFTQHNLMKVHYETPEESEKCQSRLTEEQVKEVGKMIRSRLSEKLRNRLGKVYIEPSMKNYALPLAENTSQGGFGVLSKGSRIPIEEGKKLRAFTYWEKVNDIDLSVFALTEDGNRREFSWRTMSRHQSGAITYSGDVTSGYLGGSEYFDINLPEFKERYSEYRYLIFCDNVYSGTNFNNCFCKAGYMLRDWEDSGQVYEPKTVKSAYRINCESTFAYLFGIDLLTNEFIWLNVAKNSKSRVAGDTDFSFLTDYFHLTEVMNMYDFFSMMAEKIVEGPMEADVIVTDHEIECAVEAEIIREYDFEKIRALMEDAK</sequence>
<accession>A0A3E5GW80</accession>
<dbReference type="AlphaFoldDB" id="A0A3E5GW80"/>
<protein>
    <submittedName>
        <fullName evidence="1">Uncharacterized protein</fullName>
    </submittedName>
</protein>
<dbReference type="EMBL" id="QSVQ01000001">
    <property type="protein sequence ID" value="RGO54834.1"/>
    <property type="molecule type" value="Genomic_DNA"/>
</dbReference>
<gene>
    <name evidence="1" type="ORF">DXB12_00620</name>
</gene>
<evidence type="ECO:0000313" key="2">
    <source>
        <dbReference type="Proteomes" id="UP000261055"/>
    </source>
</evidence>